<gene>
    <name evidence="1" type="ORF">ALQ29_03310</name>
</gene>
<proteinExistence type="predicted"/>
<evidence type="ECO:0000313" key="2">
    <source>
        <dbReference type="Proteomes" id="UP000276587"/>
    </source>
</evidence>
<comment type="caution">
    <text evidence="1">The sequence shown here is derived from an EMBL/GenBank/DDBJ whole genome shotgun (WGS) entry which is preliminary data.</text>
</comment>
<organism evidence="1 2">
    <name type="scientific">Pseudomonas marginalis pv. marginalis</name>
    <dbReference type="NCBI Taxonomy" id="97473"/>
    <lineage>
        <taxon>Bacteria</taxon>
        <taxon>Pseudomonadati</taxon>
        <taxon>Pseudomonadota</taxon>
        <taxon>Gammaproteobacteria</taxon>
        <taxon>Pseudomonadales</taxon>
        <taxon>Pseudomonadaceae</taxon>
        <taxon>Pseudomonas</taxon>
    </lineage>
</organism>
<dbReference type="EMBL" id="RBQF01000012">
    <property type="protein sequence ID" value="RMP15318.1"/>
    <property type="molecule type" value="Genomic_DNA"/>
</dbReference>
<sequence>MQQQALADFAGQVAALEHRADGAAAEFVELLGGNAELAAFADGDHEGGGFQRFGANAFYNQFHFRVPYKGLLAKSLYSGFNTRQLCKPPVTKAAV</sequence>
<reference evidence="1 2" key="1">
    <citation type="submission" date="2018-08" db="EMBL/GenBank/DDBJ databases">
        <title>Recombination of ecologically and evolutionarily significant loci maintains genetic cohesion in the Pseudomonas syringae species complex.</title>
        <authorList>
            <person name="Dillon M."/>
            <person name="Thakur S."/>
            <person name="Almeida R.N.D."/>
            <person name="Weir B.S."/>
            <person name="Guttman D.S."/>
        </authorList>
    </citation>
    <scope>NUCLEOTIDE SEQUENCE [LARGE SCALE GENOMIC DNA]</scope>
    <source>
        <strain evidence="1 2">ICMP 3555</strain>
    </source>
</reference>
<dbReference type="AlphaFoldDB" id="A0A3M4B849"/>
<accession>A0A3M4B849</accession>
<keyword evidence="2" id="KW-1185">Reference proteome</keyword>
<evidence type="ECO:0000313" key="1">
    <source>
        <dbReference type="EMBL" id="RMP15318.1"/>
    </source>
</evidence>
<dbReference type="Proteomes" id="UP000276587">
    <property type="component" value="Unassembled WGS sequence"/>
</dbReference>
<name>A0A3M4B849_PSEMA</name>
<protein>
    <submittedName>
        <fullName evidence="1">Uncharacterized protein</fullName>
    </submittedName>
</protein>